<evidence type="ECO:0000313" key="2">
    <source>
        <dbReference type="Proteomes" id="UP000835052"/>
    </source>
</evidence>
<evidence type="ECO:0000313" key="1">
    <source>
        <dbReference type="EMBL" id="CAD6185324.1"/>
    </source>
</evidence>
<dbReference type="AlphaFoldDB" id="A0A8S1GQZ9"/>
<proteinExistence type="predicted"/>
<name>A0A8S1GQZ9_9PELO</name>
<protein>
    <submittedName>
        <fullName evidence="1">Uncharacterized protein</fullName>
    </submittedName>
</protein>
<sequence length="99" mass="11020">MNNLTTNLCCEDAAKLRDVGDGMVLERIHLGPLTMPLNRALLVFLCQPQRADSRIDALCVQLRSADENHWASLLNSRPLFAALKSVVRATSHYEVCCHS</sequence>
<gene>
    <name evidence="1" type="ORF">CAUJ_LOCUS1243</name>
</gene>
<dbReference type="Proteomes" id="UP000835052">
    <property type="component" value="Unassembled WGS sequence"/>
</dbReference>
<organism evidence="1 2">
    <name type="scientific">Caenorhabditis auriculariae</name>
    <dbReference type="NCBI Taxonomy" id="2777116"/>
    <lineage>
        <taxon>Eukaryota</taxon>
        <taxon>Metazoa</taxon>
        <taxon>Ecdysozoa</taxon>
        <taxon>Nematoda</taxon>
        <taxon>Chromadorea</taxon>
        <taxon>Rhabditida</taxon>
        <taxon>Rhabditina</taxon>
        <taxon>Rhabditomorpha</taxon>
        <taxon>Rhabditoidea</taxon>
        <taxon>Rhabditidae</taxon>
        <taxon>Peloderinae</taxon>
        <taxon>Caenorhabditis</taxon>
    </lineage>
</organism>
<comment type="caution">
    <text evidence="1">The sequence shown here is derived from an EMBL/GenBank/DDBJ whole genome shotgun (WGS) entry which is preliminary data.</text>
</comment>
<dbReference type="EMBL" id="CAJGYM010000002">
    <property type="protein sequence ID" value="CAD6185324.1"/>
    <property type="molecule type" value="Genomic_DNA"/>
</dbReference>
<keyword evidence="2" id="KW-1185">Reference proteome</keyword>
<accession>A0A8S1GQZ9</accession>
<reference evidence="1" key="1">
    <citation type="submission" date="2020-10" db="EMBL/GenBank/DDBJ databases">
        <authorList>
            <person name="Kikuchi T."/>
        </authorList>
    </citation>
    <scope>NUCLEOTIDE SEQUENCE</scope>
    <source>
        <strain evidence="1">NKZ352</strain>
    </source>
</reference>